<name>S5R145_9PROT</name>
<dbReference type="HOGENOM" id="CLU_3381149_0_0_4"/>
<proteinExistence type="predicted"/>
<accession>S5R145</accession>
<dbReference type="AlphaFoldDB" id="S5R145"/>
<evidence type="ECO:0000313" key="2">
    <source>
        <dbReference type="Proteomes" id="UP000015216"/>
    </source>
</evidence>
<reference evidence="1 2" key="1">
    <citation type="journal article" date="2013" name="Curr. Biol.">
        <title>Defensive bacteriome symbiont with a drastically reduced genome.</title>
        <authorList>
            <person name="Nakabachi A."/>
            <person name="Ueoka R."/>
            <person name="Oshima K."/>
            <person name="Teta R."/>
            <person name="Mangoni A."/>
            <person name="Gurgui M."/>
            <person name="Oldham N.J."/>
            <person name="van Echten-Deckert G."/>
            <person name="Okamura K."/>
            <person name="Yamamoto K."/>
            <person name="Inoue H."/>
            <person name="Ohkuma M."/>
            <person name="Hongoh Y."/>
            <person name="Miyagishima S.Y."/>
            <person name="Hattori M."/>
            <person name="Piel J."/>
            <person name="Fukatsu T."/>
        </authorList>
    </citation>
    <scope>NUCLEOTIDE SEQUENCE [LARGE SCALE GENOMIC DNA]</scope>
    <source>
        <strain evidence="1 2">DC</strain>
    </source>
</reference>
<gene>
    <name evidence="1" type="ORF">SSDC_01165</name>
</gene>
<sequence length="33" mass="4005">MLTDDKNIIDIQFAFQYKNNTANWIFNNINQKK</sequence>
<keyword evidence="2" id="KW-1185">Reference proteome</keyword>
<organism evidence="1 2">
    <name type="scientific">Candidatus Profftella armatura</name>
    <dbReference type="NCBI Taxonomy" id="669502"/>
    <lineage>
        <taxon>Bacteria</taxon>
        <taxon>Pseudomonadati</taxon>
        <taxon>Pseudomonadota</taxon>
        <taxon>Betaproteobacteria</taxon>
        <taxon>Candidatus Profftella</taxon>
    </lineage>
</organism>
<protein>
    <submittedName>
        <fullName evidence="1">Uncharacterized protein</fullName>
    </submittedName>
</protein>
<dbReference type="EMBL" id="CP003468">
    <property type="protein sequence ID" value="AGS06922.1"/>
    <property type="molecule type" value="Genomic_DNA"/>
</dbReference>
<dbReference type="KEGG" id="ssdc:SSDC_01165"/>
<evidence type="ECO:0000313" key="1">
    <source>
        <dbReference type="EMBL" id="AGS06922.1"/>
    </source>
</evidence>
<dbReference type="Proteomes" id="UP000015216">
    <property type="component" value="Chromosome"/>
</dbReference>